<evidence type="ECO:0000256" key="1">
    <source>
        <dbReference type="SAM" id="MobiDB-lite"/>
    </source>
</evidence>
<proteinExistence type="predicted"/>
<evidence type="ECO:0000313" key="2">
    <source>
        <dbReference type="EMBL" id="MBG6092233.1"/>
    </source>
</evidence>
<protein>
    <recommendedName>
        <fullName evidence="4">Outer membrane repeat protein</fullName>
    </recommendedName>
</protein>
<evidence type="ECO:0008006" key="4">
    <source>
        <dbReference type="Google" id="ProtNLM"/>
    </source>
</evidence>
<name>A0A931DPB7_9ACTN</name>
<gene>
    <name evidence="2" type="ORF">IW256_006346</name>
</gene>
<dbReference type="EMBL" id="JADOUA010000001">
    <property type="protein sequence ID" value="MBG6092233.1"/>
    <property type="molecule type" value="Genomic_DNA"/>
</dbReference>
<dbReference type="Proteomes" id="UP000614047">
    <property type="component" value="Unassembled WGS sequence"/>
</dbReference>
<organism evidence="2 3">
    <name type="scientific">Actinomadura viridis</name>
    <dbReference type="NCBI Taxonomy" id="58110"/>
    <lineage>
        <taxon>Bacteria</taxon>
        <taxon>Bacillati</taxon>
        <taxon>Actinomycetota</taxon>
        <taxon>Actinomycetes</taxon>
        <taxon>Streptosporangiales</taxon>
        <taxon>Thermomonosporaceae</taxon>
        <taxon>Actinomadura</taxon>
    </lineage>
</organism>
<evidence type="ECO:0000313" key="3">
    <source>
        <dbReference type="Proteomes" id="UP000614047"/>
    </source>
</evidence>
<dbReference type="RefSeq" id="WP_197014445.1">
    <property type="nucleotide sequence ID" value="NZ_BAABES010000012.1"/>
</dbReference>
<comment type="caution">
    <text evidence="2">The sequence shown here is derived from an EMBL/GenBank/DDBJ whole genome shotgun (WGS) entry which is preliminary data.</text>
</comment>
<dbReference type="InterPro" id="IPR011050">
    <property type="entry name" value="Pectin_lyase_fold/virulence"/>
</dbReference>
<keyword evidence="3" id="KW-1185">Reference proteome</keyword>
<sequence>MKSVSLGTGGVAVAALVAAGLVTAPGAARAESFTYVPCSASALIDAINNANAAGGSTRLNLARSCSYGLTSAASSGTRGPNGLPIITADLSLTGQATAIRRTGVARFRILEVSQGVKFQASGIGFTGGDSGDDTGGGILNARGSVELISSYVRGNTADNGAGISNDRGQLRLTGTFVQSNSTSGGGGGGVYNDGVLTVTGGGVESNTAVTRGGGVYTELGGASTFYNTYISRNRAVQGGGGGLYNGRGGQTTLTLSRVEGNSAGAPGGGVRNDAGQRTTRIQDGYVGENTPDNCGPSGTVLGCSD</sequence>
<feature type="region of interest" description="Disordered" evidence="1">
    <location>
        <begin position="283"/>
        <end position="305"/>
    </location>
</feature>
<dbReference type="SUPFAM" id="SSF51126">
    <property type="entry name" value="Pectin lyase-like"/>
    <property type="match status" value="1"/>
</dbReference>
<accession>A0A931DPB7</accession>
<reference evidence="2" key="1">
    <citation type="submission" date="2020-11" db="EMBL/GenBank/DDBJ databases">
        <title>Sequencing the genomes of 1000 actinobacteria strains.</title>
        <authorList>
            <person name="Klenk H.-P."/>
        </authorList>
    </citation>
    <scope>NUCLEOTIDE SEQUENCE</scope>
    <source>
        <strain evidence="2">DSM 43175</strain>
    </source>
</reference>
<dbReference type="AlphaFoldDB" id="A0A931DPB7"/>